<dbReference type="Proteomes" id="UP001586593">
    <property type="component" value="Unassembled WGS sequence"/>
</dbReference>
<evidence type="ECO:0000256" key="1">
    <source>
        <dbReference type="SAM" id="MobiDB-lite"/>
    </source>
</evidence>
<feature type="region of interest" description="Disordered" evidence="1">
    <location>
        <begin position="47"/>
        <end position="79"/>
    </location>
</feature>
<name>A0ABR3XX13_9PEZI</name>
<organism evidence="2 3">
    <name type="scientific">Phialemonium thermophilum</name>
    <dbReference type="NCBI Taxonomy" id="223376"/>
    <lineage>
        <taxon>Eukaryota</taxon>
        <taxon>Fungi</taxon>
        <taxon>Dikarya</taxon>
        <taxon>Ascomycota</taxon>
        <taxon>Pezizomycotina</taxon>
        <taxon>Sordariomycetes</taxon>
        <taxon>Sordariomycetidae</taxon>
        <taxon>Cephalothecales</taxon>
        <taxon>Cephalothecaceae</taxon>
        <taxon>Phialemonium</taxon>
    </lineage>
</organism>
<evidence type="ECO:0000313" key="3">
    <source>
        <dbReference type="Proteomes" id="UP001586593"/>
    </source>
</evidence>
<keyword evidence="3" id="KW-1185">Reference proteome</keyword>
<comment type="caution">
    <text evidence="2">The sequence shown here is derived from an EMBL/GenBank/DDBJ whole genome shotgun (WGS) entry which is preliminary data.</text>
</comment>
<evidence type="ECO:0000313" key="2">
    <source>
        <dbReference type="EMBL" id="KAL1880563.1"/>
    </source>
</evidence>
<reference evidence="2 3" key="1">
    <citation type="journal article" date="2024" name="Commun. Biol.">
        <title>Comparative genomic analysis of thermophilic fungi reveals convergent evolutionary adaptations and gene losses.</title>
        <authorList>
            <person name="Steindorff A.S."/>
            <person name="Aguilar-Pontes M.V."/>
            <person name="Robinson A.J."/>
            <person name="Andreopoulos B."/>
            <person name="LaButti K."/>
            <person name="Kuo A."/>
            <person name="Mondo S."/>
            <person name="Riley R."/>
            <person name="Otillar R."/>
            <person name="Haridas S."/>
            <person name="Lipzen A."/>
            <person name="Grimwood J."/>
            <person name="Schmutz J."/>
            <person name="Clum A."/>
            <person name="Reid I.D."/>
            <person name="Moisan M.C."/>
            <person name="Butler G."/>
            <person name="Nguyen T.T.M."/>
            <person name="Dewar K."/>
            <person name="Conant G."/>
            <person name="Drula E."/>
            <person name="Henrissat B."/>
            <person name="Hansel C."/>
            <person name="Singer S."/>
            <person name="Hutchinson M.I."/>
            <person name="de Vries R.P."/>
            <person name="Natvig D.O."/>
            <person name="Powell A.J."/>
            <person name="Tsang A."/>
            <person name="Grigoriev I.V."/>
        </authorList>
    </citation>
    <scope>NUCLEOTIDE SEQUENCE [LARGE SCALE GENOMIC DNA]</scope>
    <source>
        <strain evidence="2 3">ATCC 24622</strain>
    </source>
</reference>
<sequence length="79" mass="8973">MSSRKDQARLDVFKITEAVHRSKSRMDWVEENPVVRGRLVRLDWQAGNPVKGKRHSFGARQRSTNPKEPHGDAPVTPLG</sequence>
<protein>
    <submittedName>
        <fullName evidence="2">Uncharacterized protein</fullName>
    </submittedName>
</protein>
<accession>A0ABR3XX13</accession>
<dbReference type="EMBL" id="JAZHXJ010000031">
    <property type="protein sequence ID" value="KAL1880563.1"/>
    <property type="molecule type" value="Genomic_DNA"/>
</dbReference>
<gene>
    <name evidence="2" type="ORF">VTK73DRAFT_5576</name>
</gene>
<proteinExistence type="predicted"/>